<dbReference type="Pfam" id="PF02517">
    <property type="entry name" value="Rce1-like"/>
    <property type="match status" value="1"/>
</dbReference>
<keyword evidence="1" id="KW-0472">Membrane</keyword>
<evidence type="ECO:0000313" key="3">
    <source>
        <dbReference type="EMBL" id="MBL0685779.1"/>
    </source>
</evidence>
<dbReference type="EMBL" id="JAERQJ010000012">
    <property type="protein sequence ID" value="MBL0685779.1"/>
    <property type="molecule type" value="Genomic_DNA"/>
</dbReference>
<dbReference type="AlphaFoldDB" id="A0A937D7Q2"/>
<evidence type="ECO:0000256" key="1">
    <source>
        <dbReference type="SAM" id="Phobius"/>
    </source>
</evidence>
<feature type="transmembrane region" description="Helical" evidence="1">
    <location>
        <begin position="102"/>
        <end position="122"/>
    </location>
</feature>
<name>A0A937D7Q2_9FLAO</name>
<evidence type="ECO:0000313" key="4">
    <source>
        <dbReference type="Proteomes" id="UP000651057"/>
    </source>
</evidence>
<feature type="domain" description="CAAX prenyl protease 2/Lysostaphin resistance protein A-like" evidence="2">
    <location>
        <begin position="102"/>
        <end position="191"/>
    </location>
</feature>
<feature type="transmembrane region" description="Helical" evidence="1">
    <location>
        <begin position="65"/>
        <end position="86"/>
    </location>
</feature>
<protein>
    <submittedName>
        <fullName evidence="3">CPBP family intramembrane metalloprotease</fullName>
    </submittedName>
</protein>
<gene>
    <name evidence="3" type="ORF">JJQ60_19770</name>
</gene>
<keyword evidence="1" id="KW-1133">Transmembrane helix</keyword>
<feature type="transmembrane region" description="Helical" evidence="1">
    <location>
        <begin position="134"/>
        <end position="152"/>
    </location>
</feature>
<comment type="caution">
    <text evidence="3">The sequence shown here is derived from an EMBL/GenBank/DDBJ whole genome shotgun (WGS) entry which is preliminary data.</text>
</comment>
<evidence type="ECO:0000259" key="2">
    <source>
        <dbReference type="Pfam" id="PF02517"/>
    </source>
</evidence>
<dbReference type="Proteomes" id="UP000651057">
    <property type="component" value="Unassembled WGS sequence"/>
</dbReference>
<feature type="transmembrane region" description="Helical" evidence="1">
    <location>
        <begin position="158"/>
        <end position="175"/>
    </location>
</feature>
<sequence>MHTNLYKGFELFFLFVLLPISFLLSYSIIFKIVFTIIGFVYILLILRRKGLLKLRLPNKEYWKPFWRETIVKIAIIVVVTGLYVFFVAPDKLFSVLLKRPELWVMILFIYTFLSVWPQEIIYRTFFYERYEGLVKNKWLFIFINAILFSLAHLFLKSFLVQVLTFIGGVLFAYTYQKTKSTTLVSVEHAIYGNWLFTVGMGEMLAFPGAG</sequence>
<proteinExistence type="predicted"/>
<dbReference type="GO" id="GO:0004175">
    <property type="term" value="F:endopeptidase activity"/>
    <property type="evidence" value="ECO:0007669"/>
    <property type="project" value="UniProtKB-ARBA"/>
</dbReference>
<dbReference type="GO" id="GO:0080120">
    <property type="term" value="P:CAAX-box protein maturation"/>
    <property type="evidence" value="ECO:0007669"/>
    <property type="project" value="UniProtKB-ARBA"/>
</dbReference>
<dbReference type="InterPro" id="IPR003675">
    <property type="entry name" value="Rce1/LyrA-like_dom"/>
</dbReference>
<organism evidence="3 4">
    <name type="scientific">Aquimarina mytili</name>
    <dbReference type="NCBI Taxonomy" id="874423"/>
    <lineage>
        <taxon>Bacteria</taxon>
        <taxon>Pseudomonadati</taxon>
        <taxon>Bacteroidota</taxon>
        <taxon>Flavobacteriia</taxon>
        <taxon>Flavobacteriales</taxon>
        <taxon>Flavobacteriaceae</taxon>
        <taxon>Aquimarina</taxon>
    </lineage>
</organism>
<keyword evidence="3" id="KW-0645">Protease</keyword>
<accession>A0A937D7Q2</accession>
<dbReference type="GO" id="GO:0008237">
    <property type="term" value="F:metallopeptidase activity"/>
    <property type="evidence" value="ECO:0007669"/>
    <property type="project" value="UniProtKB-KW"/>
</dbReference>
<feature type="transmembrane region" description="Helical" evidence="1">
    <location>
        <begin position="12"/>
        <end position="44"/>
    </location>
</feature>
<keyword evidence="1" id="KW-0812">Transmembrane</keyword>
<keyword evidence="3" id="KW-0378">Hydrolase</keyword>
<keyword evidence="3" id="KW-0482">Metalloprotease</keyword>
<reference evidence="3" key="1">
    <citation type="submission" date="2021-01" db="EMBL/GenBank/DDBJ databases">
        <authorList>
            <person name="Zhong Y.L."/>
        </authorList>
    </citation>
    <scope>NUCLEOTIDE SEQUENCE</scope>
    <source>
        <strain evidence="3">KCTC 23302</strain>
    </source>
</reference>
<keyword evidence="4" id="KW-1185">Reference proteome</keyword>